<reference evidence="12 13" key="1">
    <citation type="submission" date="2014-05" db="EMBL/GenBank/DDBJ databases">
        <authorList>
            <person name="Rizzardi K."/>
            <person name="Winiecka-Krusnell J."/>
            <person name="Ramliden M."/>
            <person name="Alm E."/>
            <person name="Andersson S."/>
            <person name="Byfors S."/>
        </authorList>
    </citation>
    <scope>NUCLEOTIDE SEQUENCE [LARGE SCALE GENOMIC DNA]</scope>
    <source>
        <strain evidence="12 13">LEGN</strain>
    </source>
</reference>
<dbReference type="NCBIfam" id="NF011576">
    <property type="entry name" value="PRK15000.1"/>
    <property type="match status" value="1"/>
</dbReference>
<protein>
    <recommendedName>
        <fullName evidence="8">Thioredoxin peroxidase</fullName>
    </recommendedName>
</protein>
<evidence type="ECO:0000256" key="5">
    <source>
        <dbReference type="ARBA" id="ARBA00023002"/>
    </source>
</evidence>
<dbReference type="Pfam" id="PF10417">
    <property type="entry name" value="1-cysPrx_C"/>
    <property type="match status" value="1"/>
</dbReference>
<dbReference type="GO" id="GO:0045454">
    <property type="term" value="P:cell redox homeostasis"/>
    <property type="evidence" value="ECO:0007669"/>
    <property type="project" value="TreeGrafter"/>
</dbReference>
<dbReference type="Pfam" id="PF00578">
    <property type="entry name" value="AhpC-TSA"/>
    <property type="match status" value="1"/>
</dbReference>
<dbReference type="GO" id="GO:0008379">
    <property type="term" value="F:thioredoxin peroxidase activity"/>
    <property type="evidence" value="ECO:0007669"/>
    <property type="project" value="TreeGrafter"/>
</dbReference>
<comment type="subcellular location">
    <subcellularLocation>
        <location evidence="1">Cytoplasm</location>
    </subcellularLocation>
</comment>
<dbReference type="InterPro" id="IPR019479">
    <property type="entry name" value="Peroxiredoxin_C"/>
</dbReference>
<accession>A0A0A2SVJ1</accession>
<dbReference type="GO" id="GO:0033554">
    <property type="term" value="P:cellular response to stress"/>
    <property type="evidence" value="ECO:0007669"/>
    <property type="project" value="TreeGrafter"/>
</dbReference>
<keyword evidence="7" id="KW-0676">Redox-active center</keyword>
<dbReference type="CDD" id="cd03015">
    <property type="entry name" value="PRX_Typ2cys"/>
    <property type="match status" value="1"/>
</dbReference>
<comment type="function">
    <text evidence="9">Thiol-specific peroxidase that catalyzes the reduction of hydrogen peroxide and organic hydroperoxides to water and alcohols, respectively. Plays a role in cell protection against oxidative stress by detoxifying peroxides.</text>
</comment>
<sequence>MSVLVGRKAPDFTVAAVTGDGEIVEKFNLHDHLKGKYGLVFFYPLDFTFVCPSELIALDHRMEEFKRRNVEVVAVSIDSHFTHNAYRNTTSKNGGIGHVRFTMAADVTHSICQSYGVEHPVAGVAFRGAFIIDTNGMVRSQIVNDLPIGRNIDEILRIIDAVQFFEENGEVCPAGWQKGQPGMKASPKGVAEYLSEHSESL</sequence>
<dbReference type="InterPro" id="IPR013766">
    <property type="entry name" value="Thioredoxin_domain"/>
</dbReference>
<dbReference type="InterPro" id="IPR000866">
    <property type="entry name" value="AhpC/TSA"/>
</dbReference>
<keyword evidence="6" id="KW-1015">Disulfide bond</keyword>
<feature type="domain" description="Thioredoxin" evidence="11">
    <location>
        <begin position="3"/>
        <end position="164"/>
    </location>
</feature>
<dbReference type="GO" id="GO:0042744">
    <property type="term" value="P:hydrogen peroxide catabolic process"/>
    <property type="evidence" value="ECO:0007669"/>
    <property type="project" value="TreeGrafter"/>
</dbReference>
<evidence type="ECO:0000256" key="9">
    <source>
        <dbReference type="ARBA" id="ARBA00037420"/>
    </source>
</evidence>
<dbReference type="InterPro" id="IPR036249">
    <property type="entry name" value="Thioredoxin-like_sf"/>
</dbReference>
<dbReference type="PROSITE" id="PS51352">
    <property type="entry name" value="THIOREDOXIN_2"/>
    <property type="match status" value="1"/>
</dbReference>
<comment type="caution">
    <text evidence="12">The sequence shown here is derived from an EMBL/GenBank/DDBJ whole genome shotgun (WGS) entry which is preliminary data.</text>
</comment>
<evidence type="ECO:0000256" key="8">
    <source>
        <dbReference type="ARBA" id="ARBA00032824"/>
    </source>
</evidence>
<dbReference type="EMBL" id="JNCF01000010">
    <property type="protein sequence ID" value="KGP63751.1"/>
    <property type="molecule type" value="Genomic_DNA"/>
</dbReference>
<dbReference type="InterPro" id="IPR050217">
    <property type="entry name" value="Peroxiredoxin"/>
</dbReference>
<dbReference type="AlphaFoldDB" id="A0A0A2SVJ1"/>
<keyword evidence="4" id="KW-0575">Peroxidase</keyword>
<gene>
    <name evidence="12" type="ORF">EP47_05855</name>
</gene>
<dbReference type="InterPro" id="IPR024706">
    <property type="entry name" value="Peroxiredoxin_AhpC-typ"/>
</dbReference>
<evidence type="ECO:0000256" key="7">
    <source>
        <dbReference type="ARBA" id="ARBA00023284"/>
    </source>
</evidence>
<dbReference type="STRING" id="1498499.EP47_05855"/>
<evidence type="ECO:0000256" key="4">
    <source>
        <dbReference type="ARBA" id="ARBA00022559"/>
    </source>
</evidence>
<feature type="active site" description="Cysteine sulfenic acid (-SOH) intermediate; for peroxidase activity" evidence="10">
    <location>
        <position position="51"/>
    </location>
</feature>
<evidence type="ECO:0000256" key="1">
    <source>
        <dbReference type="ARBA" id="ARBA00004496"/>
    </source>
</evidence>
<organism evidence="12 13">
    <name type="scientific">Legionella norrlandica</name>
    <dbReference type="NCBI Taxonomy" id="1498499"/>
    <lineage>
        <taxon>Bacteria</taxon>
        <taxon>Pseudomonadati</taxon>
        <taxon>Pseudomonadota</taxon>
        <taxon>Gammaproteobacteria</taxon>
        <taxon>Legionellales</taxon>
        <taxon>Legionellaceae</taxon>
        <taxon>Legionella</taxon>
    </lineage>
</organism>
<name>A0A0A2SVJ1_9GAMM</name>
<evidence type="ECO:0000256" key="3">
    <source>
        <dbReference type="ARBA" id="ARBA00022490"/>
    </source>
</evidence>
<dbReference type="RefSeq" id="WP_035887909.1">
    <property type="nucleotide sequence ID" value="NZ_JNCF01000010.1"/>
</dbReference>
<keyword evidence="3" id="KW-0963">Cytoplasm</keyword>
<evidence type="ECO:0000313" key="12">
    <source>
        <dbReference type="EMBL" id="KGP63751.1"/>
    </source>
</evidence>
<dbReference type="Gene3D" id="3.40.30.10">
    <property type="entry name" value="Glutaredoxin"/>
    <property type="match status" value="1"/>
</dbReference>
<dbReference type="OrthoDB" id="9812811at2"/>
<dbReference type="PANTHER" id="PTHR10681">
    <property type="entry name" value="THIOREDOXIN PEROXIDASE"/>
    <property type="match status" value="1"/>
</dbReference>
<evidence type="ECO:0000256" key="2">
    <source>
        <dbReference type="ARBA" id="ARBA00009796"/>
    </source>
</evidence>
<comment type="similarity">
    <text evidence="2">Belongs to the peroxiredoxin family. AhpC/Prx1 subfamily.</text>
</comment>
<proteinExistence type="inferred from homology"/>
<keyword evidence="13" id="KW-1185">Reference proteome</keyword>
<dbReference type="FunFam" id="3.40.30.10:FF:000002">
    <property type="entry name" value="Alkyl hydroperoxide reductase C"/>
    <property type="match status" value="1"/>
</dbReference>
<dbReference type="GO" id="GO:0006979">
    <property type="term" value="P:response to oxidative stress"/>
    <property type="evidence" value="ECO:0007669"/>
    <property type="project" value="TreeGrafter"/>
</dbReference>
<evidence type="ECO:0000313" key="13">
    <source>
        <dbReference type="Proteomes" id="UP000054422"/>
    </source>
</evidence>
<dbReference type="PANTHER" id="PTHR10681:SF128">
    <property type="entry name" value="THIOREDOXIN-DEPENDENT PEROXIDE REDUCTASE, MITOCHONDRIAL"/>
    <property type="match status" value="1"/>
</dbReference>
<dbReference type="SUPFAM" id="SSF52833">
    <property type="entry name" value="Thioredoxin-like"/>
    <property type="match status" value="1"/>
</dbReference>
<keyword evidence="5" id="KW-0560">Oxidoreductase</keyword>
<dbReference type="Proteomes" id="UP000054422">
    <property type="component" value="Unassembled WGS sequence"/>
</dbReference>
<dbReference type="GO" id="GO:0005829">
    <property type="term" value="C:cytosol"/>
    <property type="evidence" value="ECO:0007669"/>
    <property type="project" value="TreeGrafter"/>
</dbReference>
<evidence type="ECO:0000259" key="11">
    <source>
        <dbReference type="PROSITE" id="PS51352"/>
    </source>
</evidence>
<dbReference type="PIRSF" id="PIRSF000239">
    <property type="entry name" value="AHPC"/>
    <property type="match status" value="1"/>
</dbReference>
<evidence type="ECO:0000256" key="10">
    <source>
        <dbReference type="PIRSR" id="PIRSR000239-1"/>
    </source>
</evidence>
<evidence type="ECO:0000256" key="6">
    <source>
        <dbReference type="ARBA" id="ARBA00023157"/>
    </source>
</evidence>